<gene>
    <name evidence="2" type="ORF">RM539_06970</name>
</gene>
<dbReference type="RefSeq" id="WP_311502658.1">
    <property type="nucleotide sequence ID" value="NZ_JAVRHK010000003.1"/>
</dbReference>
<protein>
    <submittedName>
        <fullName evidence="2">Uncharacterized protein</fullName>
    </submittedName>
</protein>
<feature type="compositionally biased region" description="Acidic residues" evidence="1">
    <location>
        <begin position="196"/>
        <end position="220"/>
    </location>
</feature>
<evidence type="ECO:0000256" key="1">
    <source>
        <dbReference type="SAM" id="MobiDB-lite"/>
    </source>
</evidence>
<dbReference type="Gene3D" id="4.10.1080.10">
    <property type="entry name" value="TSP type-3 repeat"/>
    <property type="match status" value="1"/>
</dbReference>
<name>A0ABU3D463_9FLAO</name>
<keyword evidence="3" id="KW-1185">Reference proteome</keyword>
<dbReference type="InterPro" id="IPR028974">
    <property type="entry name" value="TSP_type-3_rpt"/>
</dbReference>
<dbReference type="SUPFAM" id="SSF103647">
    <property type="entry name" value="TSP type-3 repeat"/>
    <property type="match status" value="1"/>
</dbReference>
<accession>A0ABU3D463</accession>
<organism evidence="2 3">
    <name type="scientific">Autumnicola musiva</name>
    <dbReference type="NCBI Taxonomy" id="3075589"/>
    <lineage>
        <taxon>Bacteria</taxon>
        <taxon>Pseudomonadati</taxon>
        <taxon>Bacteroidota</taxon>
        <taxon>Flavobacteriia</taxon>
        <taxon>Flavobacteriales</taxon>
        <taxon>Flavobacteriaceae</taxon>
        <taxon>Autumnicola</taxon>
    </lineage>
</organism>
<reference evidence="2 3" key="1">
    <citation type="submission" date="2023-09" db="EMBL/GenBank/DDBJ databases">
        <authorList>
            <person name="Rey-Velasco X."/>
        </authorList>
    </citation>
    <scope>NUCLEOTIDE SEQUENCE [LARGE SCALE GENOMIC DNA]</scope>
    <source>
        <strain evidence="2 3">F117</strain>
    </source>
</reference>
<proteinExistence type="predicted"/>
<sequence>MKKIFGFFLLGSLFFSCDSGDIIVTSFDLEDRQLNICGLQTKVLYTTNNEDVYESMSLLINNNAIETEEGLLRTEIGQENVILSATNRLVYRIYDNEVPNSYFCSDIPPSEPQVLEEYISSSRGTIVINTYYRDLTNDADADGDGISNLNEGFNIDGGEHLDSDEDGIPDYLDIDDDNDNVLTRQERQNPDGDPTVGEEEYRDTDEDGIPNYLDTDDDGDGAPTRNEVNEENRLTPNLYLNPADVPFYLDRQNPIFLENEEYIENIIPARRIRTYITILNFSLIKQDGSGEEIKFDEYDLGYFDETIEENYSETEEEEDSEEVVEETEEGE</sequence>
<comment type="caution">
    <text evidence="2">The sequence shown here is derived from an EMBL/GenBank/DDBJ whole genome shotgun (WGS) entry which is preliminary data.</text>
</comment>
<feature type="region of interest" description="Disordered" evidence="1">
    <location>
        <begin position="309"/>
        <end position="331"/>
    </location>
</feature>
<dbReference type="PROSITE" id="PS51257">
    <property type="entry name" value="PROKAR_LIPOPROTEIN"/>
    <property type="match status" value="1"/>
</dbReference>
<evidence type="ECO:0000313" key="2">
    <source>
        <dbReference type="EMBL" id="MDT0676322.1"/>
    </source>
</evidence>
<dbReference type="EMBL" id="JAVRHK010000003">
    <property type="protein sequence ID" value="MDT0676322.1"/>
    <property type="molecule type" value="Genomic_DNA"/>
</dbReference>
<feature type="region of interest" description="Disordered" evidence="1">
    <location>
        <begin position="183"/>
        <end position="231"/>
    </location>
</feature>
<dbReference type="Proteomes" id="UP001262582">
    <property type="component" value="Unassembled WGS sequence"/>
</dbReference>
<evidence type="ECO:0000313" key="3">
    <source>
        <dbReference type="Proteomes" id="UP001262582"/>
    </source>
</evidence>